<sequence>MLVGRAAFTGNHQWINANNYVIDAQPPEVLNEVHLQYSAGIQTIAVIPVFPRGVVQLGSSTTIVENMGFLNDVKSLILCLGSIPGALLSNSYGTNECVENIGIPISLENSVSMDSDGIYRSTNSVISVAEGCNQQRNSSRASGVIDQSSSLTKQIQENPTSWLNSQVSFCNSQSEFNCLPIIGQLDAIHSGIKSTAQLLVPHAGMQNHVINSSSTSIGQRNPKPMPDIVPSLQEVEDATLSIPANQICSTCMVSEVYNGGHDFEDSKCSRADVVLKKESKNNDLFQAPNIPLLHAGGALSFSGQFHSAVHDRLKNGNLKSKLLDGKWNNVLAEGPVSKMQNLDKDTLVFRDLQNAFADNISVSEGINDQGISSQVVTDHLLDAVVSSEQPAAKLISDDDMSCRTTLTKFSNSSVPNKGKLEEGATWAFEVGKLLAICPIIVEDLDQPRQIIVEVVTDAL</sequence>
<evidence type="ECO:0000313" key="5">
    <source>
        <dbReference type="Proteomes" id="UP000436088"/>
    </source>
</evidence>
<dbReference type="InterPro" id="IPR025610">
    <property type="entry name" value="MYC/MYB_N"/>
</dbReference>
<keyword evidence="5" id="KW-1185">Reference proteome</keyword>
<proteinExistence type="predicted"/>
<keyword evidence="2" id="KW-0804">Transcription</keyword>
<feature type="domain" description="Transcription factor MYC/MYB N-terminal" evidence="3">
    <location>
        <begin position="2"/>
        <end position="76"/>
    </location>
</feature>
<evidence type="ECO:0000256" key="2">
    <source>
        <dbReference type="ARBA" id="ARBA00023163"/>
    </source>
</evidence>
<evidence type="ECO:0000256" key="1">
    <source>
        <dbReference type="ARBA" id="ARBA00023015"/>
    </source>
</evidence>
<keyword evidence="1" id="KW-0805">Transcription regulation</keyword>
<comment type="caution">
    <text evidence="4">The sequence shown here is derived from an EMBL/GenBank/DDBJ whole genome shotgun (WGS) entry which is preliminary data.</text>
</comment>
<dbReference type="AlphaFoldDB" id="A0A6A3CZU0"/>
<dbReference type="GO" id="GO:0003700">
    <property type="term" value="F:DNA-binding transcription factor activity"/>
    <property type="evidence" value="ECO:0007669"/>
    <property type="project" value="InterPro"/>
</dbReference>
<gene>
    <name evidence="4" type="ORF">F3Y22_tig00000715pilonHSYRG00300</name>
</gene>
<organism evidence="4 5">
    <name type="scientific">Hibiscus syriacus</name>
    <name type="common">Rose of Sharon</name>
    <dbReference type="NCBI Taxonomy" id="106335"/>
    <lineage>
        <taxon>Eukaryota</taxon>
        <taxon>Viridiplantae</taxon>
        <taxon>Streptophyta</taxon>
        <taxon>Embryophyta</taxon>
        <taxon>Tracheophyta</taxon>
        <taxon>Spermatophyta</taxon>
        <taxon>Magnoliopsida</taxon>
        <taxon>eudicotyledons</taxon>
        <taxon>Gunneridae</taxon>
        <taxon>Pentapetalae</taxon>
        <taxon>rosids</taxon>
        <taxon>malvids</taxon>
        <taxon>Malvales</taxon>
        <taxon>Malvaceae</taxon>
        <taxon>Malvoideae</taxon>
        <taxon>Hibiscus</taxon>
    </lineage>
</organism>
<evidence type="ECO:0000259" key="3">
    <source>
        <dbReference type="Pfam" id="PF14215"/>
    </source>
</evidence>
<dbReference type="InterPro" id="IPR043561">
    <property type="entry name" value="LHW-like"/>
</dbReference>
<name>A0A6A3CZU0_HIBSY</name>
<evidence type="ECO:0000313" key="4">
    <source>
        <dbReference type="EMBL" id="KAE8734820.1"/>
    </source>
</evidence>
<dbReference type="PANTHER" id="PTHR46196:SF4">
    <property type="entry name" value="TRANSCRIPTION FACTOR LHW"/>
    <property type="match status" value="1"/>
</dbReference>
<dbReference type="PANTHER" id="PTHR46196">
    <property type="entry name" value="TRANSCRIPTION FACTOR BHLH155-LIKE ISOFORM X1-RELATED"/>
    <property type="match status" value="1"/>
</dbReference>
<dbReference type="Proteomes" id="UP000436088">
    <property type="component" value="Unassembled WGS sequence"/>
</dbReference>
<protein>
    <submittedName>
        <fullName evidence="4">Transcription factor-related, putative isoform 2</fullName>
    </submittedName>
</protein>
<dbReference type="EMBL" id="VEPZ02000060">
    <property type="protein sequence ID" value="KAE8734820.1"/>
    <property type="molecule type" value="Genomic_DNA"/>
</dbReference>
<dbReference type="Pfam" id="PF14215">
    <property type="entry name" value="bHLH-MYC_N"/>
    <property type="match status" value="1"/>
</dbReference>
<accession>A0A6A3CZU0</accession>
<reference evidence="4" key="1">
    <citation type="submission" date="2019-09" db="EMBL/GenBank/DDBJ databases">
        <title>Draft genome information of white flower Hibiscus syriacus.</title>
        <authorList>
            <person name="Kim Y.-M."/>
        </authorList>
    </citation>
    <scope>NUCLEOTIDE SEQUENCE [LARGE SCALE GENOMIC DNA]</scope>
    <source>
        <strain evidence="4">YM2019G1</strain>
    </source>
</reference>